<gene>
    <name evidence="6" type="ORF">R7226_29465</name>
</gene>
<evidence type="ECO:0000259" key="5">
    <source>
        <dbReference type="SMART" id="SM00226"/>
    </source>
</evidence>
<dbReference type="Gene3D" id="3.40.50.2300">
    <property type="match status" value="1"/>
</dbReference>
<dbReference type="SMART" id="SM00226">
    <property type="entry name" value="LMWPc"/>
    <property type="match status" value="1"/>
</dbReference>
<dbReference type="SUPFAM" id="SSF52788">
    <property type="entry name" value="Phosphotyrosine protein phosphatases I"/>
    <property type="match status" value="1"/>
</dbReference>
<name>A0ABU4HZ28_9ACTN</name>
<dbReference type="RefSeq" id="WP_318601055.1">
    <property type="nucleotide sequence ID" value="NZ_JAWSTH010000149.1"/>
</dbReference>
<keyword evidence="3 6" id="KW-0378">Hydrolase</keyword>
<dbReference type="GO" id="GO:0004725">
    <property type="term" value="F:protein tyrosine phosphatase activity"/>
    <property type="evidence" value="ECO:0007669"/>
    <property type="project" value="UniProtKB-EC"/>
</dbReference>
<evidence type="ECO:0000256" key="3">
    <source>
        <dbReference type="ARBA" id="ARBA00022801"/>
    </source>
</evidence>
<dbReference type="PRINTS" id="PR00719">
    <property type="entry name" value="LMWPTPASE"/>
</dbReference>
<comment type="similarity">
    <text evidence="1">Belongs to the low molecular weight phosphotyrosine protein phosphatase family.</text>
</comment>
<dbReference type="InterPro" id="IPR050438">
    <property type="entry name" value="LMW_PTPase"/>
</dbReference>
<dbReference type="Pfam" id="PF01451">
    <property type="entry name" value="LMWPc"/>
    <property type="match status" value="1"/>
</dbReference>
<evidence type="ECO:0000256" key="1">
    <source>
        <dbReference type="ARBA" id="ARBA00011063"/>
    </source>
</evidence>
<protein>
    <recommendedName>
        <fullName evidence="2">protein-tyrosine-phosphatase</fullName>
        <ecNumber evidence="2">3.1.3.48</ecNumber>
    </recommendedName>
</protein>
<dbReference type="InterPro" id="IPR017867">
    <property type="entry name" value="Tyr_phospatase_low_mol_wt"/>
</dbReference>
<evidence type="ECO:0000256" key="4">
    <source>
        <dbReference type="ARBA" id="ARBA00022912"/>
    </source>
</evidence>
<reference evidence="7" key="1">
    <citation type="submission" date="2023-07" db="EMBL/GenBank/DDBJ databases">
        <title>Conexibacter stalactiti sp. nov., isolated from stalactites in a lava cave and emended description of the genus Conexibacter.</title>
        <authorList>
            <person name="Lee S.D."/>
        </authorList>
    </citation>
    <scope>NUCLEOTIDE SEQUENCE [LARGE SCALE GENOMIC DNA]</scope>
    <source>
        <strain evidence="7">KCTC 39840</strain>
    </source>
</reference>
<dbReference type="PANTHER" id="PTHR11717:SF7">
    <property type="entry name" value="LOW MOLECULAR WEIGHT PHOSPHOTYROSINE PROTEIN PHOSPHATASE"/>
    <property type="match status" value="1"/>
</dbReference>
<accession>A0ABU4HZ28</accession>
<sequence length="160" mass="17128">MTRILFVCLGNICRSPTAEAVMAHLVREAGLEQEVEIESAGTGGWHVGNVPDARATAAAGARGFAMRSVAQQVTAADFDRFDLLIAMDRENLANLRRLAPDADAARKAHLLREFDPHSAGAPDLDVPDPYYGGTDGFDHVLDLVEAACAGLLDELRTSRA</sequence>
<keyword evidence="4" id="KW-0904">Protein phosphatase</keyword>
<dbReference type="PANTHER" id="PTHR11717">
    <property type="entry name" value="LOW MOLECULAR WEIGHT PROTEIN TYROSINE PHOSPHATASE"/>
    <property type="match status" value="1"/>
</dbReference>
<dbReference type="InterPro" id="IPR036196">
    <property type="entry name" value="Ptyr_pPase_sf"/>
</dbReference>
<dbReference type="EMBL" id="JAWSTH010000149">
    <property type="protein sequence ID" value="MDW5598526.1"/>
    <property type="molecule type" value="Genomic_DNA"/>
</dbReference>
<evidence type="ECO:0000313" key="7">
    <source>
        <dbReference type="Proteomes" id="UP001284601"/>
    </source>
</evidence>
<evidence type="ECO:0000256" key="2">
    <source>
        <dbReference type="ARBA" id="ARBA00013064"/>
    </source>
</evidence>
<dbReference type="InterPro" id="IPR023485">
    <property type="entry name" value="Ptyr_pPase"/>
</dbReference>
<dbReference type="EC" id="3.1.3.48" evidence="2"/>
<reference evidence="6 7" key="2">
    <citation type="submission" date="2023-10" db="EMBL/GenBank/DDBJ databases">
        <authorList>
            <person name="Han X.F."/>
        </authorList>
    </citation>
    <scope>NUCLEOTIDE SEQUENCE [LARGE SCALE GENOMIC DNA]</scope>
    <source>
        <strain evidence="6 7">KCTC 39840</strain>
    </source>
</reference>
<dbReference type="CDD" id="cd16343">
    <property type="entry name" value="LMWPTP"/>
    <property type="match status" value="1"/>
</dbReference>
<evidence type="ECO:0000313" key="6">
    <source>
        <dbReference type="EMBL" id="MDW5598526.1"/>
    </source>
</evidence>
<dbReference type="Proteomes" id="UP001284601">
    <property type="component" value="Unassembled WGS sequence"/>
</dbReference>
<proteinExistence type="inferred from homology"/>
<comment type="caution">
    <text evidence="6">The sequence shown here is derived from an EMBL/GenBank/DDBJ whole genome shotgun (WGS) entry which is preliminary data.</text>
</comment>
<keyword evidence="7" id="KW-1185">Reference proteome</keyword>
<organism evidence="6 7">
    <name type="scientific">Conexibacter stalactiti</name>
    <dbReference type="NCBI Taxonomy" id="1940611"/>
    <lineage>
        <taxon>Bacteria</taxon>
        <taxon>Bacillati</taxon>
        <taxon>Actinomycetota</taxon>
        <taxon>Thermoleophilia</taxon>
        <taxon>Solirubrobacterales</taxon>
        <taxon>Conexibacteraceae</taxon>
        <taxon>Conexibacter</taxon>
    </lineage>
</organism>
<feature type="domain" description="Phosphotyrosine protein phosphatase I" evidence="5">
    <location>
        <begin position="2"/>
        <end position="154"/>
    </location>
</feature>